<keyword evidence="3" id="KW-0346">Stress response</keyword>
<reference evidence="5 6" key="1">
    <citation type="journal article" date="2016" name="Nat. Commun.">
        <title>Thousands of microbial genomes shed light on interconnected biogeochemical processes in an aquifer system.</title>
        <authorList>
            <person name="Anantharaman K."/>
            <person name="Brown C.T."/>
            <person name="Hug L.A."/>
            <person name="Sharon I."/>
            <person name="Castelle C.J."/>
            <person name="Probst A.J."/>
            <person name="Thomas B.C."/>
            <person name="Singh A."/>
            <person name="Wilkins M.J."/>
            <person name="Karaoz U."/>
            <person name="Brodie E.L."/>
            <person name="Williams K.H."/>
            <person name="Hubbard S.S."/>
            <person name="Banfield J.F."/>
        </authorList>
    </citation>
    <scope>NUCLEOTIDE SEQUENCE [LARGE SCALE GENOMIC DNA]</scope>
</reference>
<evidence type="ECO:0000313" key="5">
    <source>
        <dbReference type="EMBL" id="OGD67741.1"/>
    </source>
</evidence>
<keyword evidence="2 3" id="KW-0143">Chaperone</keyword>
<dbReference type="PANTHER" id="PTHR21237">
    <property type="entry name" value="GRPE PROTEIN"/>
    <property type="match status" value="1"/>
</dbReference>
<dbReference type="EMBL" id="MFAC01000005">
    <property type="protein sequence ID" value="OGD67741.1"/>
    <property type="molecule type" value="Genomic_DNA"/>
</dbReference>
<dbReference type="InterPro" id="IPR013805">
    <property type="entry name" value="GrpE_CC"/>
</dbReference>
<dbReference type="AlphaFoldDB" id="A0A1F5EK19"/>
<protein>
    <recommendedName>
        <fullName evidence="3">Protein GrpE</fullName>
    </recommendedName>
    <alternativeName>
        <fullName evidence="3">HSP-70 cofactor</fullName>
    </alternativeName>
</protein>
<proteinExistence type="inferred from homology"/>
<comment type="function">
    <text evidence="3">Participates actively in the response to hyperosmotic and heat shock by preventing the aggregation of stress-denatured proteins, in association with DnaK and GrpE. It is the nucleotide exchange factor for DnaK and may function as a thermosensor. Unfolded proteins bind initially to DnaJ; upon interaction with the DnaJ-bound protein, DnaK hydrolyzes its bound ATP, resulting in the formation of a stable complex. GrpE releases ADP from DnaK; ATP binding to DnaK triggers the release of the substrate protein, thus completing the reaction cycle. Several rounds of ATP-dependent interactions between DnaJ, DnaK and GrpE are required for fully efficient folding.</text>
</comment>
<comment type="caution">
    <text evidence="5">The sequence shown here is derived from an EMBL/GenBank/DDBJ whole genome shotgun (WGS) entry which is preliminary data.</text>
</comment>
<dbReference type="Gene3D" id="3.90.20.20">
    <property type="match status" value="1"/>
</dbReference>
<dbReference type="HAMAP" id="MF_01151">
    <property type="entry name" value="GrpE"/>
    <property type="match status" value="1"/>
</dbReference>
<dbReference type="GO" id="GO:0051087">
    <property type="term" value="F:protein-folding chaperone binding"/>
    <property type="evidence" value="ECO:0007669"/>
    <property type="project" value="InterPro"/>
</dbReference>
<evidence type="ECO:0000256" key="3">
    <source>
        <dbReference type="HAMAP-Rule" id="MF_01151"/>
    </source>
</evidence>
<dbReference type="SUPFAM" id="SSF58014">
    <property type="entry name" value="Coiled-coil domain of nucleotide exchange factor GrpE"/>
    <property type="match status" value="1"/>
</dbReference>
<evidence type="ECO:0000256" key="4">
    <source>
        <dbReference type="RuleBase" id="RU004478"/>
    </source>
</evidence>
<dbReference type="GO" id="GO:0042803">
    <property type="term" value="F:protein homodimerization activity"/>
    <property type="evidence" value="ECO:0007669"/>
    <property type="project" value="InterPro"/>
</dbReference>
<sequence length="202" mass="23598">MEKKQKTNKKNIDKEEKISYDDIAFENNEDAEDIISADIIKKLREKLKKCVEEKQEYLDGWQRTKADFINNKKKEEQSRALLLLFAKEDLILDLLTTIDNFDMAFADKKVWESVDENWRIGIERIYSQLLGILENHGLKQFNPLGEEFDPTRHDSLETIAVIEKDDANKVVDVIGKGYVFNDKVIRAAKVKVGQYEKNKQEN</sequence>
<dbReference type="GO" id="GO:0006457">
    <property type="term" value="P:protein folding"/>
    <property type="evidence" value="ECO:0007669"/>
    <property type="project" value="InterPro"/>
</dbReference>
<dbReference type="Gene3D" id="2.30.22.10">
    <property type="entry name" value="Head domain of nucleotide exchange factor GrpE"/>
    <property type="match status" value="1"/>
</dbReference>
<keyword evidence="3" id="KW-0963">Cytoplasm</keyword>
<dbReference type="PRINTS" id="PR00773">
    <property type="entry name" value="GRPEPROTEIN"/>
</dbReference>
<comment type="subunit">
    <text evidence="3">Homodimer.</text>
</comment>
<dbReference type="PANTHER" id="PTHR21237:SF23">
    <property type="entry name" value="GRPE PROTEIN HOMOLOG, MITOCHONDRIAL"/>
    <property type="match status" value="1"/>
</dbReference>
<dbReference type="Pfam" id="PF01025">
    <property type="entry name" value="GrpE"/>
    <property type="match status" value="1"/>
</dbReference>
<dbReference type="SUPFAM" id="SSF51064">
    <property type="entry name" value="Head domain of nucleotide exchange factor GrpE"/>
    <property type="match status" value="1"/>
</dbReference>
<evidence type="ECO:0000256" key="2">
    <source>
        <dbReference type="ARBA" id="ARBA00023186"/>
    </source>
</evidence>
<gene>
    <name evidence="3" type="primary">grpE</name>
    <name evidence="5" type="ORF">A2Z61_00080</name>
</gene>
<evidence type="ECO:0000256" key="1">
    <source>
        <dbReference type="ARBA" id="ARBA00009054"/>
    </source>
</evidence>
<dbReference type="InterPro" id="IPR009012">
    <property type="entry name" value="GrpE_head"/>
</dbReference>
<dbReference type="GO" id="GO:0005737">
    <property type="term" value="C:cytoplasm"/>
    <property type="evidence" value="ECO:0007669"/>
    <property type="project" value="UniProtKB-SubCell"/>
</dbReference>
<dbReference type="CDD" id="cd00446">
    <property type="entry name" value="GrpE"/>
    <property type="match status" value="1"/>
</dbReference>
<evidence type="ECO:0000313" key="6">
    <source>
        <dbReference type="Proteomes" id="UP000186029"/>
    </source>
</evidence>
<dbReference type="InterPro" id="IPR000740">
    <property type="entry name" value="GrpE"/>
</dbReference>
<name>A0A1F5EK19_9BACT</name>
<accession>A0A1F5EK19</accession>
<comment type="subcellular location">
    <subcellularLocation>
        <location evidence="3">Cytoplasm</location>
    </subcellularLocation>
</comment>
<organism evidence="5 6">
    <name type="scientific">Candidatus Campbellbacteria bacterium RIFCSPLOWO2_02_35_12</name>
    <dbReference type="NCBI Taxonomy" id="1797580"/>
    <lineage>
        <taxon>Bacteria</taxon>
        <taxon>Candidatus Campbelliibacteriota</taxon>
    </lineage>
</organism>
<comment type="similarity">
    <text evidence="1 3 4">Belongs to the GrpE family.</text>
</comment>
<dbReference type="GO" id="GO:0051082">
    <property type="term" value="F:unfolded protein binding"/>
    <property type="evidence" value="ECO:0007669"/>
    <property type="project" value="TreeGrafter"/>
</dbReference>
<dbReference type="GO" id="GO:0000774">
    <property type="term" value="F:adenyl-nucleotide exchange factor activity"/>
    <property type="evidence" value="ECO:0007669"/>
    <property type="project" value="InterPro"/>
</dbReference>
<dbReference type="STRING" id="1797580.A2Z61_00080"/>
<dbReference type="Proteomes" id="UP000186029">
    <property type="component" value="Unassembled WGS sequence"/>
</dbReference>